<dbReference type="GeneID" id="19320196"/>
<dbReference type="eggNOG" id="KOG4170">
    <property type="taxonomic scope" value="Eukaryota"/>
</dbReference>
<evidence type="ECO:0000313" key="3">
    <source>
        <dbReference type="Proteomes" id="UP000053664"/>
    </source>
</evidence>
<dbReference type="EMBL" id="KE361645">
    <property type="protein sequence ID" value="EPQ26468.1"/>
    <property type="molecule type" value="Genomic_DNA"/>
</dbReference>
<proteinExistence type="predicted"/>
<dbReference type="KEGG" id="pfp:PFL1_06116"/>
<dbReference type="SUPFAM" id="SSF55718">
    <property type="entry name" value="SCP-like"/>
    <property type="match status" value="1"/>
</dbReference>
<dbReference type="OrthoDB" id="10265837at2759"/>
<sequence length="190" mass="20952">MAKDAHGDEDPAASMLKILLDQAEDLDLTDPTIPKEEQKNPGDLMVPGLEMSKLLAVIEFGLLHSADEEGILEGLDMISREQVMKQVNGTFQLNIKPSPGSGCKDEVYHFYVDLRKTGEIRPGPAPKRPKPDVVMTVSDKDMVALSMGKLNPQMAFLKGKIKVKGNIMLGLRLQTVLLTEMNKLQRTAKL</sequence>
<dbReference type="HOGENOM" id="CLU_105945_0_3_1"/>
<dbReference type="PANTHER" id="PTHR10094">
    <property type="entry name" value="STEROL CARRIER PROTEIN 2 SCP-2 FAMILY PROTEIN"/>
    <property type="match status" value="1"/>
</dbReference>
<gene>
    <name evidence="2" type="ORF">PFL1_06116</name>
</gene>
<evidence type="ECO:0000313" key="2">
    <source>
        <dbReference type="EMBL" id="EPQ26468.1"/>
    </source>
</evidence>
<dbReference type="Pfam" id="PF02036">
    <property type="entry name" value="SCP2"/>
    <property type="match status" value="1"/>
</dbReference>
<dbReference type="Proteomes" id="UP000053664">
    <property type="component" value="Unassembled WGS sequence"/>
</dbReference>
<dbReference type="InterPro" id="IPR036527">
    <property type="entry name" value="SCP2_sterol-bd_dom_sf"/>
</dbReference>
<protein>
    <recommendedName>
        <fullName evidence="1">SCP2 domain-containing protein</fullName>
    </recommendedName>
</protein>
<evidence type="ECO:0000259" key="1">
    <source>
        <dbReference type="Pfam" id="PF02036"/>
    </source>
</evidence>
<reference evidence="2 3" key="1">
    <citation type="journal article" date="2013" name="Plant Cell">
        <title>The transition from a phytopathogenic smut ancestor to an anamorphic biocontrol agent deciphered by comparative whole-genome analysis.</title>
        <authorList>
            <person name="Lefebvre F."/>
            <person name="Joly D.L."/>
            <person name="Labbe C."/>
            <person name="Teichmann B."/>
            <person name="Linning R."/>
            <person name="Belzile F."/>
            <person name="Bakkeren G."/>
            <person name="Belanger R.R."/>
        </authorList>
    </citation>
    <scope>NUCLEOTIDE SEQUENCE [LARGE SCALE GENOMIC DNA]</scope>
    <source>
        <strain evidence="2 3">PF-1</strain>
    </source>
</reference>
<dbReference type="GO" id="GO:0005829">
    <property type="term" value="C:cytosol"/>
    <property type="evidence" value="ECO:0007669"/>
    <property type="project" value="TreeGrafter"/>
</dbReference>
<feature type="domain" description="SCP2" evidence="1">
    <location>
        <begin position="80"/>
        <end position="177"/>
    </location>
</feature>
<dbReference type="RefSeq" id="XP_007881845.1">
    <property type="nucleotide sequence ID" value="XM_007883654.1"/>
</dbReference>
<dbReference type="Gene3D" id="3.30.1050.10">
    <property type="entry name" value="SCP2 sterol-binding domain"/>
    <property type="match status" value="1"/>
</dbReference>
<name>A0A061H261_9BASI</name>
<organism evidence="2 3">
    <name type="scientific">Pseudozyma flocculosa PF-1</name>
    <dbReference type="NCBI Taxonomy" id="1277687"/>
    <lineage>
        <taxon>Eukaryota</taxon>
        <taxon>Fungi</taxon>
        <taxon>Dikarya</taxon>
        <taxon>Basidiomycota</taxon>
        <taxon>Ustilaginomycotina</taxon>
        <taxon>Ustilaginomycetes</taxon>
        <taxon>Ustilaginales</taxon>
        <taxon>Ustilaginaceae</taxon>
        <taxon>Pseudozyma</taxon>
    </lineage>
</organism>
<dbReference type="InterPro" id="IPR003033">
    <property type="entry name" value="SCP2_sterol-bd_dom"/>
</dbReference>
<dbReference type="PANTHER" id="PTHR10094:SF28">
    <property type="entry name" value="SCP2 DOMAIN-CONTAINING PROTEIN"/>
    <property type="match status" value="1"/>
</dbReference>
<dbReference type="AlphaFoldDB" id="A0A061H261"/>
<accession>A0A061H261</accession>